<accession>A0A3M6YP64</accession>
<comment type="caution">
    <text evidence="5">The sequence shown here is derived from an EMBL/GenBank/DDBJ whole genome shotgun (WGS) entry which is preliminary data.</text>
</comment>
<evidence type="ECO:0000256" key="3">
    <source>
        <dbReference type="ARBA" id="ARBA00023002"/>
    </source>
</evidence>
<keyword evidence="3" id="KW-0560">Oxidoreductase</keyword>
<dbReference type="OrthoDB" id="2349068at2759"/>
<name>A0A3M6YP64_HORWE</name>
<evidence type="ECO:0000313" key="6">
    <source>
        <dbReference type="Proteomes" id="UP000281245"/>
    </source>
</evidence>
<dbReference type="AlphaFoldDB" id="A0A3M6YP64"/>
<dbReference type="CDD" id="cd04730">
    <property type="entry name" value="NPD_like"/>
    <property type="match status" value="1"/>
</dbReference>
<dbReference type="InterPro" id="IPR004136">
    <property type="entry name" value="NMO"/>
</dbReference>
<dbReference type="InterPro" id="IPR013785">
    <property type="entry name" value="Aldolase_TIM"/>
</dbReference>
<dbReference type="PANTHER" id="PTHR32332:SF34">
    <property type="entry name" value="2-NITROPROPANE DIOXYGENASE FAMILY, PUTATIVE-RELATED"/>
    <property type="match status" value="1"/>
</dbReference>
<gene>
    <name evidence="5" type="ORF">D0868_06745</name>
    <name evidence="4" type="ORF">D0869_03869</name>
</gene>
<dbReference type="Gene3D" id="3.20.20.70">
    <property type="entry name" value="Aldolase class I"/>
    <property type="match status" value="1"/>
</dbReference>
<dbReference type="GO" id="GO:0018580">
    <property type="term" value="F:nitronate monooxygenase activity"/>
    <property type="evidence" value="ECO:0007669"/>
    <property type="project" value="InterPro"/>
</dbReference>
<dbReference type="VEuPathDB" id="FungiDB:BTJ68_12653"/>
<dbReference type="EMBL" id="QWIJ01000225">
    <property type="protein sequence ID" value="RMX85379.1"/>
    <property type="molecule type" value="Genomic_DNA"/>
</dbReference>
<evidence type="ECO:0000313" key="4">
    <source>
        <dbReference type="EMBL" id="RMX85379.1"/>
    </source>
</evidence>
<evidence type="ECO:0000313" key="7">
    <source>
        <dbReference type="Proteomes" id="UP000282582"/>
    </source>
</evidence>
<dbReference type="PANTHER" id="PTHR32332">
    <property type="entry name" value="2-NITROPROPANE DIOXYGENASE"/>
    <property type="match status" value="1"/>
</dbReference>
<protein>
    <submittedName>
        <fullName evidence="5">Uncharacterized protein</fullName>
    </submittedName>
</protein>
<proteinExistence type="predicted"/>
<keyword evidence="2" id="KW-0288">FMN</keyword>
<evidence type="ECO:0000256" key="2">
    <source>
        <dbReference type="ARBA" id="ARBA00022643"/>
    </source>
</evidence>
<organism evidence="5 7">
    <name type="scientific">Hortaea werneckii</name>
    <name type="common">Black yeast</name>
    <name type="synonym">Cladosporium werneckii</name>
    <dbReference type="NCBI Taxonomy" id="91943"/>
    <lineage>
        <taxon>Eukaryota</taxon>
        <taxon>Fungi</taxon>
        <taxon>Dikarya</taxon>
        <taxon>Ascomycota</taxon>
        <taxon>Pezizomycotina</taxon>
        <taxon>Dothideomycetes</taxon>
        <taxon>Dothideomycetidae</taxon>
        <taxon>Mycosphaerellales</taxon>
        <taxon>Teratosphaeriaceae</taxon>
        <taxon>Hortaea</taxon>
    </lineage>
</organism>
<dbReference type="EMBL" id="QWIK01000520">
    <property type="protein sequence ID" value="RMY04830.1"/>
    <property type="molecule type" value="Genomic_DNA"/>
</dbReference>
<reference evidence="6 7" key="1">
    <citation type="journal article" date="2018" name="BMC Genomics">
        <title>Genomic evidence for intraspecific hybridization in a clonal and extremely halotolerant yeast.</title>
        <authorList>
            <person name="Gostincar C."/>
            <person name="Stajich J.E."/>
            <person name="Zupancic J."/>
            <person name="Zalar P."/>
            <person name="Gunde-Cimerman N."/>
        </authorList>
    </citation>
    <scope>NUCLEOTIDE SEQUENCE [LARGE SCALE GENOMIC DNA]</scope>
    <source>
        <strain evidence="5 7">EXF-6654</strain>
        <strain evidence="4 6">EXF-6656</strain>
    </source>
</reference>
<keyword evidence="1" id="KW-0285">Flavoprotein</keyword>
<sequence>MRLIALSRLAFEVSKAGGLGFVGAGNDVSTLEPELDAVKKAQADSPALNQIHDVLPVGVGFLLWAGEELLKQSLPILGKYKPAAVWLFAPNHPDQLAQWTKETRRVTNGQSKIWIQVGTAADAIEATKLCQPEVLVIQGSDAGGHGLEKCAGLISLLPEVDDSLTAFAKQSGIPKPALVAAGGIMDGRGTAAAVTLGASGVVLGTRYLASYEANIAKGYQDAVLNAADGGVTTARGKVYDTLRGTTDWPEWIGGRSVLNESWHDHGRGMSLEENKRLYGEALKKGDEGWGEKGRLTTYAGTGVGLVREVKSAASITEEVREDGARVLKPQTMARSGELDESGFTLFRYHYIDRLSQQPWTTNAEVAAGFRWYAITEDTGGEAMQYWTRLTKELLRGSAAPLLPEVMDNFLQGRYCAEKTDSDAECMSVPSLVSEADGYTEDQSLCHSPLEPDTSDEQECANDTTLDLQQYVATLKSLPKGPERDAQFRCARNVFAESGQSLYHFHAAVILATAGESWSEAPLHDLIRLSWDRMPQNDRDMCKDGTTKITPVLEYLCNGEVDETEPEALIQKVLNGIARLQADGCLPLLRLRSAGMRINYDAKANDVTSVARRLRAATHRSLTVKRATRDSVNIRSHFEWVLQPLVCYNARSFLRTPLEDLAGSAAAKAKLAMHYRSSIEWLKKPLKALLPITEGRSDEVIPLVMDKVRGRVRDKDLQHPLLKTPQEALLNKTSYSGMQDATLIAKMEKWGLADNENGFARHIRDCFEWKGLASDEYEDMIEQKLYAFNRATRDLLFKEVKRSRLT</sequence>
<dbReference type="Pfam" id="PF03060">
    <property type="entry name" value="NMO"/>
    <property type="match status" value="1"/>
</dbReference>
<evidence type="ECO:0000256" key="1">
    <source>
        <dbReference type="ARBA" id="ARBA00022630"/>
    </source>
</evidence>
<evidence type="ECO:0000313" key="5">
    <source>
        <dbReference type="EMBL" id="RMY04830.1"/>
    </source>
</evidence>
<dbReference type="Proteomes" id="UP000282582">
    <property type="component" value="Unassembled WGS sequence"/>
</dbReference>
<dbReference type="Proteomes" id="UP000281245">
    <property type="component" value="Unassembled WGS sequence"/>
</dbReference>
<dbReference type="SUPFAM" id="SSF51412">
    <property type="entry name" value="Inosine monophosphate dehydrogenase (IMPDH)"/>
    <property type="match status" value="1"/>
</dbReference>